<feature type="non-terminal residue" evidence="2">
    <location>
        <position position="1"/>
    </location>
</feature>
<dbReference type="EMBL" id="CAUYUJ010014548">
    <property type="protein sequence ID" value="CAK0843082.1"/>
    <property type="molecule type" value="Genomic_DNA"/>
</dbReference>
<feature type="region of interest" description="Disordered" evidence="1">
    <location>
        <begin position="126"/>
        <end position="206"/>
    </location>
</feature>
<feature type="region of interest" description="Disordered" evidence="1">
    <location>
        <begin position="1"/>
        <end position="24"/>
    </location>
</feature>
<keyword evidence="3" id="KW-1185">Reference proteome</keyword>
<gene>
    <name evidence="2" type="ORF">PCOR1329_LOCUS37521</name>
</gene>
<feature type="compositionally biased region" description="Low complexity" evidence="1">
    <location>
        <begin position="126"/>
        <end position="138"/>
    </location>
</feature>
<reference evidence="2" key="1">
    <citation type="submission" date="2023-10" db="EMBL/GenBank/DDBJ databases">
        <authorList>
            <person name="Chen Y."/>
            <person name="Shah S."/>
            <person name="Dougan E. K."/>
            <person name="Thang M."/>
            <person name="Chan C."/>
        </authorList>
    </citation>
    <scope>NUCLEOTIDE SEQUENCE [LARGE SCALE GENOMIC DNA]</scope>
</reference>
<feature type="compositionally biased region" description="Basic and acidic residues" evidence="1">
    <location>
        <begin position="1"/>
        <end position="11"/>
    </location>
</feature>
<protein>
    <submittedName>
        <fullName evidence="2">Uncharacterized protein</fullName>
    </submittedName>
</protein>
<organism evidence="2 3">
    <name type="scientific">Prorocentrum cordatum</name>
    <dbReference type="NCBI Taxonomy" id="2364126"/>
    <lineage>
        <taxon>Eukaryota</taxon>
        <taxon>Sar</taxon>
        <taxon>Alveolata</taxon>
        <taxon>Dinophyceae</taxon>
        <taxon>Prorocentrales</taxon>
        <taxon>Prorocentraceae</taxon>
        <taxon>Prorocentrum</taxon>
    </lineage>
</organism>
<evidence type="ECO:0000313" key="2">
    <source>
        <dbReference type="EMBL" id="CAK0843082.1"/>
    </source>
</evidence>
<proteinExistence type="predicted"/>
<accession>A0ABN9TBK4</accession>
<sequence>DLPEEHPREPWLMRARASSSRGPSVAKCPLPASPVVCGMIPVAVPVGGGVVPPVLMPAASAAVPVAALPAALAATMPAAFGPAAGAAPLPVAALPGPWPGQVAVPVPFPGVPVAIMSCGMGQAEGAEYGEGPAAPAQEPHQRGQPGPTSLSARPSRAARLTTGGWPASSQGWSAPRPDRAAQRARRPRGGGVVTARAQPSSQGPAFGRLHRLHRDAQDSGTVNEDSRTFTKQSYNGRLSIITEDQVHSSGVLRYAIKFASGELSSADSVGFVFSDKLPCPRNIQKLVSIFVNRTGRICMRALSNVVRYDIGVKQLEVGDWVDLTVDLEGRIAEFTVWDTENKSASSASFAFGTALQQMMHEVPNLPQASCGYAACVVKNVGVTVALGS</sequence>
<comment type="caution">
    <text evidence="2">The sequence shown here is derived from an EMBL/GenBank/DDBJ whole genome shotgun (WGS) entry which is preliminary data.</text>
</comment>
<evidence type="ECO:0000256" key="1">
    <source>
        <dbReference type="SAM" id="MobiDB-lite"/>
    </source>
</evidence>
<dbReference type="Proteomes" id="UP001189429">
    <property type="component" value="Unassembled WGS sequence"/>
</dbReference>
<name>A0ABN9TBK4_9DINO</name>
<evidence type="ECO:0000313" key="3">
    <source>
        <dbReference type="Proteomes" id="UP001189429"/>
    </source>
</evidence>